<keyword evidence="5" id="KW-1185">Reference proteome</keyword>
<reference evidence="4 5" key="1">
    <citation type="submission" date="2019-07" db="EMBL/GenBank/DDBJ databases">
        <title>Tepidimonas charontis SPSP-6 draft genome.</title>
        <authorList>
            <person name="Da Costa M.S."/>
            <person name="Froufe H.J.C."/>
            <person name="Egas C."/>
            <person name="Albuquerque L."/>
        </authorList>
    </citation>
    <scope>NUCLEOTIDE SEQUENCE [LARGE SCALE GENOMIC DNA]</scope>
    <source>
        <strain evidence="4 5">SPSP-6</strain>
    </source>
</reference>
<dbReference type="Pfam" id="PF10335">
    <property type="entry name" value="DUF294_C"/>
    <property type="match status" value="1"/>
</dbReference>
<sequence length="471" mass="51238">MTNLDWRLGDLPARVPVALPATAPLRTVLQTMSARRIGSVLLLDARGALAGILTRGDVLERIVLAGVGLEEPAARVMSQPVQTLGTDDTLYDAVLMMARAGIRHVPVLDATGQPVNIVSERDLFALQRQSLQHVGHVIERATTLADFQRAAAAVRDYTRHLQRQGVQARALTGLIASLNDRLTQRLVTWQLQAHGLPADAMCWMALGSEGRGEQTLATDQDNALIFQVEAGQGLEVARARWLAFGRAVNEALNACGYPLCHGGIMAGNPACCLTLPEWQARFAAWIDGGTARQLLQAAVFFDLRAIAGRTDWVQTLSDEVLQRVQRTPRFVRLMAQAHLEHPVPLLWHGGIRTRREGAHRWLDLKLQGTALIVEAARVLALAHGVAATDTRLRLQQAGRAAGVPEGEVQAWVAAFDHLQALRLAQQSADPADAAPNRIDVAALDAVAMQTLKAALAAIRTLQQRLQLDYLR</sequence>
<evidence type="ECO:0000256" key="2">
    <source>
        <dbReference type="PROSITE-ProRule" id="PRU00703"/>
    </source>
</evidence>
<dbReference type="PANTHER" id="PTHR43080:SF2">
    <property type="entry name" value="CBS DOMAIN-CONTAINING PROTEIN"/>
    <property type="match status" value="1"/>
</dbReference>
<dbReference type="InterPro" id="IPR051257">
    <property type="entry name" value="Diverse_CBS-Domain"/>
</dbReference>
<dbReference type="CDD" id="cd05401">
    <property type="entry name" value="NT_GlnE_GlnD_like"/>
    <property type="match status" value="1"/>
</dbReference>
<dbReference type="AlphaFoldDB" id="A0A554XEK7"/>
<dbReference type="EMBL" id="VJON01000021">
    <property type="protein sequence ID" value="TSE34270.1"/>
    <property type="molecule type" value="Genomic_DNA"/>
</dbReference>
<dbReference type="GO" id="GO:0016853">
    <property type="term" value="F:isomerase activity"/>
    <property type="evidence" value="ECO:0007669"/>
    <property type="project" value="UniProtKB-KW"/>
</dbReference>
<comment type="caution">
    <text evidence="4">The sequence shown here is derived from an EMBL/GenBank/DDBJ whole genome shotgun (WGS) entry which is preliminary data.</text>
</comment>
<dbReference type="InterPro" id="IPR000644">
    <property type="entry name" value="CBS_dom"/>
</dbReference>
<protein>
    <submittedName>
        <fullName evidence="4">KpsF: sugar isomerase, KpsF/GutQ family</fullName>
    </submittedName>
</protein>
<name>A0A554XEK7_9BURK</name>
<dbReference type="Proteomes" id="UP000318294">
    <property type="component" value="Unassembled WGS sequence"/>
</dbReference>
<evidence type="ECO:0000313" key="5">
    <source>
        <dbReference type="Proteomes" id="UP000318294"/>
    </source>
</evidence>
<dbReference type="InterPro" id="IPR005105">
    <property type="entry name" value="GlnD_Uridyltrans_N"/>
</dbReference>
<dbReference type="PROSITE" id="PS51371">
    <property type="entry name" value="CBS"/>
    <property type="match status" value="2"/>
</dbReference>
<dbReference type="InterPro" id="IPR018821">
    <property type="entry name" value="DUF294_put_nucleoTrafse_sb-bd"/>
</dbReference>
<dbReference type="Gene3D" id="3.10.580.10">
    <property type="entry name" value="CBS-domain"/>
    <property type="match status" value="1"/>
</dbReference>
<dbReference type="OrthoDB" id="9808528at2"/>
<dbReference type="SUPFAM" id="SSF54631">
    <property type="entry name" value="CBS-domain pair"/>
    <property type="match status" value="1"/>
</dbReference>
<gene>
    <name evidence="4" type="ORF">Tchar_01478</name>
</gene>
<evidence type="ECO:0000256" key="1">
    <source>
        <dbReference type="ARBA" id="ARBA00023122"/>
    </source>
</evidence>
<proteinExistence type="predicted"/>
<evidence type="ECO:0000259" key="3">
    <source>
        <dbReference type="PROSITE" id="PS51371"/>
    </source>
</evidence>
<keyword evidence="1 2" id="KW-0129">CBS domain</keyword>
<keyword evidence="4" id="KW-0413">Isomerase</keyword>
<organism evidence="4 5">
    <name type="scientific">Tepidimonas charontis</name>
    <dbReference type="NCBI Taxonomy" id="2267262"/>
    <lineage>
        <taxon>Bacteria</taxon>
        <taxon>Pseudomonadati</taxon>
        <taxon>Pseudomonadota</taxon>
        <taxon>Betaproteobacteria</taxon>
        <taxon>Burkholderiales</taxon>
        <taxon>Tepidimonas</taxon>
    </lineage>
</organism>
<feature type="domain" description="CBS" evidence="3">
    <location>
        <begin position="77"/>
        <end position="133"/>
    </location>
</feature>
<dbReference type="SMART" id="SM00116">
    <property type="entry name" value="CBS"/>
    <property type="match status" value="2"/>
</dbReference>
<dbReference type="Pfam" id="PF00571">
    <property type="entry name" value="CBS"/>
    <property type="match status" value="2"/>
</dbReference>
<feature type="domain" description="CBS" evidence="3">
    <location>
        <begin position="12"/>
        <end position="71"/>
    </location>
</feature>
<accession>A0A554XEK7</accession>
<dbReference type="GO" id="GO:0008773">
    <property type="term" value="F:[protein-PII] uridylyltransferase activity"/>
    <property type="evidence" value="ECO:0007669"/>
    <property type="project" value="InterPro"/>
</dbReference>
<dbReference type="InterPro" id="IPR046342">
    <property type="entry name" value="CBS_dom_sf"/>
</dbReference>
<evidence type="ECO:0000313" key="4">
    <source>
        <dbReference type="EMBL" id="TSE34270.1"/>
    </source>
</evidence>
<dbReference type="PANTHER" id="PTHR43080">
    <property type="entry name" value="CBS DOMAIN-CONTAINING PROTEIN CBSX3, MITOCHONDRIAL"/>
    <property type="match status" value="1"/>
</dbReference>
<dbReference type="RefSeq" id="WP_161595478.1">
    <property type="nucleotide sequence ID" value="NZ_VJON01000021.1"/>
</dbReference>
<dbReference type="Pfam" id="PF03445">
    <property type="entry name" value="DUF294"/>
    <property type="match status" value="1"/>
</dbReference>